<dbReference type="EMBL" id="MHTB01000005">
    <property type="protein sequence ID" value="OHA55765.1"/>
    <property type="molecule type" value="Genomic_DNA"/>
</dbReference>
<dbReference type="GO" id="GO:0048476">
    <property type="term" value="C:Holliday junction resolvase complex"/>
    <property type="evidence" value="ECO:0007669"/>
    <property type="project" value="UniProtKB-UniRule"/>
</dbReference>
<keyword evidence="6 13" id="KW-0227">DNA damage</keyword>
<organism evidence="14 15">
    <name type="scientific">Candidatus Veblenbacteria bacterium RIFOXYA2_FULL_43_9</name>
    <dbReference type="NCBI Taxonomy" id="1802425"/>
    <lineage>
        <taxon>Bacteria</taxon>
        <taxon>Candidatus Vebleniibacteriota</taxon>
    </lineage>
</organism>
<comment type="cofactor">
    <cofactor evidence="13">
        <name>Mg(2+)</name>
        <dbReference type="ChEBI" id="CHEBI:18420"/>
    </cofactor>
    <text evidence="13">Binds 2 Mg(2+) ion per subunit.</text>
</comment>
<feature type="active site" evidence="13">
    <location>
        <position position="128"/>
    </location>
</feature>
<dbReference type="Gene3D" id="3.30.420.10">
    <property type="entry name" value="Ribonuclease H-like superfamily/Ribonuclease H"/>
    <property type="match status" value="1"/>
</dbReference>
<comment type="caution">
    <text evidence="14">The sequence shown here is derived from an EMBL/GenBank/DDBJ whole genome shotgun (WGS) entry which is preliminary data.</text>
</comment>
<evidence type="ECO:0000256" key="7">
    <source>
        <dbReference type="ARBA" id="ARBA00022801"/>
    </source>
</evidence>
<evidence type="ECO:0000256" key="12">
    <source>
        <dbReference type="ARBA" id="ARBA00029354"/>
    </source>
</evidence>
<gene>
    <name evidence="13" type="primary">ruvC</name>
    <name evidence="14" type="ORF">A2226_00415</name>
</gene>
<feature type="binding site" evidence="13">
    <location>
        <position position="55"/>
    </location>
    <ligand>
        <name>Mg(2+)</name>
        <dbReference type="ChEBI" id="CHEBI:18420"/>
        <label>2</label>
    </ligand>
</feature>
<name>A0A1G2Q5D8_9BACT</name>
<keyword evidence="11 13" id="KW-0234">DNA repair</keyword>
<dbReference type="Pfam" id="PF02075">
    <property type="entry name" value="RuvC"/>
    <property type="match status" value="1"/>
</dbReference>
<dbReference type="GO" id="GO:0006310">
    <property type="term" value="P:DNA recombination"/>
    <property type="evidence" value="ECO:0007669"/>
    <property type="project" value="UniProtKB-UniRule"/>
</dbReference>
<dbReference type="Proteomes" id="UP000178936">
    <property type="component" value="Unassembled WGS sequence"/>
</dbReference>
<evidence type="ECO:0000256" key="8">
    <source>
        <dbReference type="ARBA" id="ARBA00022842"/>
    </source>
</evidence>
<sequence>MGYAVLAGTLSQPKILTVGCLETSSKLVHGQRLVALSSGVQKILRQYKPTIIAIEKLYFSKNVKTALQVAEARGAIMLELTQGKCPIVELSPQAVKLAATGVGNADKLMVQKMLKLIFKLKQVPKPDDAADALAVALCGLSQIK</sequence>
<keyword evidence="8 13" id="KW-0460">Magnesium</keyword>
<comment type="similarity">
    <text evidence="1 13">Belongs to the RuvC family.</text>
</comment>
<keyword evidence="2 13" id="KW-0963">Cytoplasm</keyword>
<dbReference type="CDD" id="cd16962">
    <property type="entry name" value="RuvC"/>
    <property type="match status" value="1"/>
</dbReference>
<proteinExistence type="inferred from homology"/>
<evidence type="ECO:0000256" key="5">
    <source>
        <dbReference type="ARBA" id="ARBA00022759"/>
    </source>
</evidence>
<keyword evidence="9 13" id="KW-0238">DNA-binding</keyword>
<dbReference type="PANTHER" id="PTHR30194">
    <property type="entry name" value="CROSSOVER JUNCTION ENDODEOXYRIBONUCLEASE RUVC"/>
    <property type="match status" value="1"/>
</dbReference>
<reference evidence="14 15" key="1">
    <citation type="journal article" date="2016" name="Nat. Commun.">
        <title>Thousands of microbial genomes shed light on interconnected biogeochemical processes in an aquifer system.</title>
        <authorList>
            <person name="Anantharaman K."/>
            <person name="Brown C.T."/>
            <person name="Hug L.A."/>
            <person name="Sharon I."/>
            <person name="Castelle C.J."/>
            <person name="Probst A.J."/>
            <person name="Thomas B.C."/>
            <person name="Singh A."/>
            <person name="Wilkins M.J."/>
            <person name="Karaoz U."/>
            <person name="Brodie E.L."/>
            <person name="Williams K.H."/>
            <person name="Hubbard S.S."/>
            <person name="Banfield J.F."/>
        </authorList>
    </citation>
    <scope>NUCLEOTIDE SEQUENCE [LARGE SCALE GENOMIC DNA]</scope>
</reference>
<evidence type="ECO:0000256" key="6">
    <source>
        <dbReference type="ARBA" id="ARBA00022763"/>
    </source>
</evidence>
<comment type="catalytic activity">
    <reaction evidence="12 13">
        <text>Endonucleolytic cleavage at a junction such as a reciprocal single-stranded crossover between two homologous DNA duplexes (Holliday junction).</text>
        <dbReference type="EC" id="3.1.21.10"/>
    </reaction>
</comment>
<dbReference type="InterPro" id="IPR012337">
    <property type="entry name" value="RNaseH-like_sf"/>
</dbReference>
<dbReference type="AlphaFoldDB" id="A0A1G2Q5D8"/>
<evidence type="ECO:0000256" key="4">
    <source>
        <dbReference type="ARBA" id="ARBA00022723"/>
    </source>
</evidence>
<evidence type="ECO:0000256" key="10">
    <source>
        <dbReference type="ARBA" id="ARBA00023172"/>
    </source>
</evidence>
<dbReference type="HAMAP" id="MF_00034">
    <property type="entry name" value="RuvC"/>
    <property type="match status" value="1"/>
</dbReference>
<keyword evidence="4 13" id="KW-0479">Metal-binding</keyword>
<keyword evidence="5 13" id="KW-0255">Endonuclease</keyword>
<evidence type="ECO:0000313" key="14">
    <source>
        <dbReference type="EMBL" id="OHA55765.1"/>
    </source>
</evidence>
<dbReference type="SUPFAM" id="SSF53098">
    <property type="entry name" value="Ribonuclease H-like"/>
    <property type="match status" value="1"/>
</dbReference>
<dbReference type="FunFam" id="3.30.420.10:FF:000002">
    <property type="entry name" value="Crossover junction endodeoxyribonuclease RuvC"/>
    <property type="match status" value="1"/>
</dbReference>
<feature type="active site" evidence="13">
    <location>
        <position position="55"/>
    </location>
</feature>
<comment type="subunit">
    <text evidence="13">Homodimer which binds Holliday junction (HJ) DNA. The HJ becomes 2-fold symmetrical on binding to RuvC with unstacked arms; it has a different conformation from HJ DNA in complex with RuvA. In the full resolvosome a probable DNA-RuvA(4)-RuvB(12)-RuvC(2) complex forms which resolves the HJ.</text>
</comment>
<dbReference type="GO" id="GO:0008821">
    <property type="term" value="F:crossover junction DNA endonuclease activity"/>
    <property type="evidence" value="ECO:0007669"/>
    <property type="project" value="UniProtKB-UniRule"/>
</dbReference>
<comment type="subcellular location">
    <subcellularLocation>
        <location evidence="13">Cytoplasm</location>
    </subcellularLocation>
</comment>
<comment type="function">
    <text evidence="13">The RuvA-RuvB-RuvC complex processes Holliday junction (HJ) DNA during genetic recombination and DNA repair. Endonuclease that resolves HJ intermediates. Cleaves cruciform DNA by making single-stranded nicks across the HJ at symmetrical positions within the homologous arms, yielding a 5'-phosphate and a 3'-hydroxyl group; requires a central core of homology in the junction. The consensus cleavage sequence is 5'-(A/T)TT(C/G)-3'. Cleavage occurs on the 3'-side of the TT dinucleotide at the point of strand exchange. HJ branch migration catalyzed by RuvA-RuvB allows RuvC to scan DNA until it finds its consensus sequence, where it cleaves and resolves the cruciform DNA.</text>
</comment>
<evidence type="ECO:0000256" key="9">
    <source>
        <dbReference type="ARBA" id="ARBA00023125"/>
    </source>
</evidence>
<dbReference type="GO" id="GO:0005737">
    <property type="term" value="C:cytoplasm"/>
    <property type="evidence" value="ECO:0007669"/>
    <property type="project" value="UniProtKB-SubCell"/>
</dbReference>
<dbReference type="PANTHER" id="PTHR30194:SF3">
    <property type="entry name" value="CROSSOVER JUNCTION ENDODEOXYRIBONUCLEASE RUVC"/>
    <property type="match status" value="1"/>
</dbReference>
<dbReference type="GO" id="GO:0003677">
    <property type="term" value="F:DNA binding"/>
    <property type="evidence" value="ECO:0007669"/>
    <property type="project" value="UniProtKB-KW"/>
</dbReference>
<dbReference type="GO" id="GO:0006281">
    <property type="term" value="P:DNA repair"/>
    <property type="evidence" value="ECO:0007669"/>
    <property type="project" value="UniProtKB-UniRule"/>
</dbReference>
<evidence type="ECO:0000256" key="2">
    <source>
        <dbReference type="ARBA" id="ARBA00022490"/>
    </source>
</evidence>
<keyword evidence="7 13" id="KW-0378">Hydrolase</keyword>
<dbReference type="GO" id="GO:0000287">
    <property type="term" value="F:magnesium ion binding"/>
    <property type="evidence" value="ECO:0007669"/>
    <property type="project" value="UniProtKB-UniRule"/>
</dbReference>
<keyword evidence="10 13" id="KW-0233">DNA recombination</keyword>
<evidence type="ECO:0000313" key="15">
    <source>
        <dbReference type="Proteomes" id="UP000178936"/>
    </source>
</evidence>
<dbReference type="PRINTS" id="PR00696">
    <property type="entry name" value="RSOLVASERUVC"/>
</dbReference>
<dbReference type="InterPro" id="IPR036397">
    <property type="entry name" value="RNaseH_sf"/>
</dbReference>
<comment type="caution">
    <text evidence="13">Lacks conserved residue(s) required for the propagation of feature annotation.</text>
</comment>
<dbReference type="InterPro" id="IPR002176">
    <property type="entry name" value="X-over_junc_endoDNase_RuvC"/>
</dbReference>
<dbReference type="EC" id="3.1.21.10" evidence="13"/>
<evidence type="ECO:0000256" key="11">
    <source>
        <dbReference type="ARBA" id="ARBA00023204"/>
    </source>
</evidence>
<accession>A0A1G2Q5D8</accession>
<evidence type="ECO:0000256" key="13">
    <source>
        <dbReference type="HAMAP-Rule" id="MF_00034"/>
    </source>
</evidence>
<feature type="binding site" evidence="13">
    <location>
        <position position="128"/>
    </location>
    <ligand>
        <name>Mg(2+)</name>
        <dbReference type="ChEBI" id="CHEBI:18420"/>
        <label>1</label>
    </ligand>
</feature>
<protein>
    <recommendedName>
        <fullName evidence="13">Crossover junction endodeoxyribonuclease RuvC</fullName>
        <ecNumber evidence="13">3.1.21.10</ecNumber>
    </recommendedName>
    <alternativeName>
        <fullName evidence="13">Holliday junction nuclease RuvC</fullName>
    </alternativeName>
    <alternativeName>
        <fullName evidence="13">Holliday junction resolvase RuvC</fullName>
    </alternativeName>
</protein>
<keyword evidence="3 13" id="KW-0540">Nuclease</keyword>
<evidence type="ECO:0000256" key="1">
    <source>
        <dbReference type="ARBA" id="ARBA00009518"/>
    </source>
</evidence>
<evidence type="ECO:0000256" key="3">
    <source>
        <dbReference type="ARBA" id="ARBA00022722"/>
    </source>
</evidence>